<dbReference type="NCBIfam" id="TIGR01129">
    <property type="entry name" value="secD"/>
    <property type="match status" value="1"/>
</dbReference>
<comment type="caution">
    <text evidence="9">Lacks conserved residue(s) required for the propagation of feature annotation.</text>
</comment>
<dbReference type="InterPro" id="IPR005791">
    <property type="entry name" value="SecD"/>
</dbReference>
<keyword evidence="6 9" id="KW-1133">Transmembrane helix</keyword>
<evidence type="ECO:0000256" key="6">
    <source>
        <dbReference type="ARBA" id="ARBA00022989"/>
    </source>
</evidence>
<dbReference type="PRINTS" id="PR00702">
    <property type="entry name" value="ACRIFLAVINRP"/>
</dbReference>
<feature type="compositionally biased region" description="Low complexity" evidence="10">
    <location>
        <begin position="143"/>
        <end position="188"/>
    </location>
</feature>
<dbReference type="GO" id="GO:0043952">
    <property type="term" value="P:protein transport by the Sec complex"/>
    <property type="evidence" value="ECO:0007669"/>
    <property type="project" value="UniProtKB-UniRule"/>
</dbReference>
<evidence type="ECO:0000256" key="8">
    <source>
        <dbReference type="ARBA" id="ARBA00023136"/>
    </source>
</evidence>
<comment type="function">
    <text evidence="9">Part of the Sec protein translocase complex. Interacts with the SecYEG preprotein conducting channel. SecDF uses the proton motive force (PMF) to complete protein translocation after the ATP-dependent function of SecA.</text>
</comment>
<keyword evidence="8 9" id="KW-0472">Membrane</keyword>
<feature type="domain" description="Protein export membrane protein SecD/SecF C-terminal" evidence="11">
    <location>
        <begin position="295"/>
        <end position="469"/>
    </location>
</feature>
<comment type="subunit">
    <text evidence="9">Forms a complex with SecF. Part of the essential Sec protein translocation apparatus which comprises SecA, SecYEG and auxiliary proteins SecDF. Other proteins may also be involved.</text>
</comment>
<evidence type="ECO:0000256" key="9">
    <source>
        <dbReference type="HAMAP-Rule" id="MF_01463"/>
    </source>
</evidence>
<evidence type="ECO:0000256" key="1">
    <source>
        <dbReference type="ARBA" id="ARBA00004651"/>
    </source>
</evidence>
<keyword evidence="7 9" id="KW-0811">Translocation</keyword>
<keyword evidence="5 9" id="KW-0653">Protein transport</keyword>
<dbReference type="GO" id="GO:0006605">
    <property type="term" value="P:protein targeting"/>
    <property type="evidence" value="ECO:0007669"/>
    <property type="project" value="UniProtKB-UniRule"/>
</dbReference>
<evidence type="ECO:0000313" key="14">
    <source>
        <dbReference type="EMBL" id="HEF65115.1"/>
    </source>
</evidence>
<dbReference type="Pfam" id="PF02355">
    <property type="entry name" value="SecD_SecF_C"/>
    <property type="match status" value="1"/>
</dbReference>
<feature type="transmembrane region" description="Helical" evidence="9">
    <location>
        <begin position="442"/>
        <end position="466"/>
    </location>
</feature>
<name>A0A7C1K5A1_THERO</name>
<evidence type="ECO:0000256" key="10">
    <source>
        <dbReference type="SAM" id="MobiDB-lite"/>
    </source>
</evidence>
<protein>
    <recommendedName>
        <fullName evidence="9">Protein translocase subunit SecD</fullName>
    </recommendedName>
</protein>
<sequence length="496" mass="53485">MRIRPWQTLIVIILLSLAAIWVDLPGRPLDPFGWKENITVRQGLDLQGGIQLVLEARPPAGVQVTQEVLQGTRDTIERRVNGLGVSEPVIQTRGNNQILVELPGFQDPERAVRVLQRTALLEIIDTQGQFLPVGTIVNTTAGPANEAAATPTPTETTSATATTGATPTSVASAAGETPVATPEATPTPTATPTPSGPVYETIVTGADLKDAYPTTDQFGNLVVGFELKPEAADRFYQYTSTHIGQPMSIVVDKQVINTATIRDAIRDRGIIQGLSAQEVRDLALQLKSGALAVPLEVVQSRTVGPTLGQDSIQKSIIAGLVGLSLVALFMILYYRLPGFISVIALLLYTAYVFALFKLIPVVLTLPGIAGFILSIGMAVDANVLIFARIREELRLGRPIARAIEEGFNHAWPSIRDSNISTMISCMILFWFGRYVGATIIQGFALTLFIGVAVSMFTAIVVTRTLLRILLTRRIFRDVRWYGISPSQVATAPAPGD</sequence>
<feature type="transmembrane region" description="Helical" evidence="9">
    <location>
        <begin position="316"/>
        <end position="334"/>
    </location>
</feature>
<dbReference type="InterPro" id="IPR048634">
    <property type="entry name" value="SecD_SecF_C"/>
</dbReference>
<dbReference type="FunFam" id="1.20.1640.10:FF:000004">
    <property type="entry name" value="Protein translocase subunit SecD"/>
    <property type="match status" value="1"/>
</dbReference>
<evidence type="ECO:0000259" key="12">
    <source>
        <dbReference type="Pfam" id="PF21760"/>
    </source>
</evidence>
<proteinExistence type="inferred from homology"/>
<evidence type="ECO:0000256" key="7">
    <source>
        <dbReference type="ARBA" id="ARBA00023010"/>
    </source>
</evidence>
<evidence type="ECO:0000259" key="11">
    <source>
        <dbReference type="Pfam" id="PF02355"/>
    </source>
</evidence>
<dbReference type="PANTHER" id="PTHR30081">
    <property type="entry name" value="PROTEIN-EXPORT MEMBRANE PROTEIN SEC"/>
    <property type="match status" value="1"/>
</dbReference>
<comment type="subcellular location">
    <subcellularLocation>
        <location evidence="1 9">Cell membrane</location>
        <topology evidence="1 9">Multi-pass membrane protein</topology>
    </subcellularLocation>
</comment>
<evidence type="ECO:0000256" key="3">
    <source>
        <dbReference type="ARBA" id="ARBA00022475"/>
    </source>
</evidence>
<dbReference type="Gene3D" id="1.20.1640.10">
    <property type="entry name" value="Multidrug efflux transporter AcrB transmembrane domain"/>
    <property type="match status" value="1"/>
</dbReference>
<accession>A0A7C1K5A1</accession>
<comment type="caution">
    <text evidence="14">The sequence shown here is derived from an EMBL/GenBank/DDBJ whole genome shotgun (WGS) entry which is preliminary data.</text>
</comment>
<feature type="transmembrane region" description="Helical" evidence="9">
    <location>
        <begin position="339"/>
        <end position="359"/>
    </location>
</feature>
<dbReference type="PANTHER" id="PTHR30081:SF1">
    <property type="entry name" value="PROTEIN TRANSLOCASE SUBUNIT SECD"/>
    <property type="match status" value="1"/>
</dbReference>
<dbReference type="Gene3D" id="3.30.70.3400">
    <property type="match status" value="1"/>
</dbReference>
<feature type="domain" description="Protein translocase subunit SecDF P1" evidence="12">
    <location>
        <begin position="70"/>
        <end position="126"/>
    </location>
</feature>
<dbReference type="InterPro" id="IPR054384">
    <property type="entry name" value="SecDF_P1_head"/>
</dbReference>
<feature type="region of interest" description="Disordered" evidence="10">
    <location>
        <begin position="143"/>
        <end position="198"/>
    </location>
</feature>
<dbReference type="GO" id="GO:0065002">
    <property type="term" value="P:intracellular protein transmembrane transport"/>
    <property type="evidence" value="ECO:0007669"/>
    <property type="project" value="UniProtKB-UniRule"/>
</dbReference>
<dbReference type="GO" id="GO:0005886">
    <property type="term" value="C:plasma membrane"/>
    <property type="evidence" value="ECO:0007669"/>
    <property type="project" value="UniProtKB-SubCell"/>
</dbReference>
<keyword evidence="4 9" id="KW-0812">Transmembrane</keyword>
<keyword evidence="2 9" id="KW-0813">Transport</keyword>
<comment type="similarity">
    <text evidence="9">Belongs to the SecD/SecF family. SecD subfamily.</text>
</comment>
<dbReference type="HAMAP" id="MF_01463_B">
    <property type="entry name" value="SecD_B"/>
    <property type="match status" value="1"/>
</dbReference>
<feature type="transmembrane region" description="Helical" evidence="9">
    <location>
        <begin position="365"/>
        <end position="387"/>
    </location>
</feature>
<feature type="domain" description="SecDF P1 head subdomain" evidence="13">
    <location>
        <begin position="200"/>
        <end position="293"/>
    </location>
</feature>
<gene>
    <name evidence="9 14" type="primary">secD</name>
    <name evidence="14" type="ORF">ENP47_05930</name>
</gene>
<evidence type="ECO:0000256" key="4">
    <source>
        <dbReference type="ARBA" id="ARBA00022692"/>
    </source>
</evidence>
<evidence type="ECO:0000259" key="13">
    <source>
        <dbReference type="Pfam" id="PF22599"/>
    </source>
</evidence>
<organism evidence="14">
    <name type="scientific">Thermomicrobium roseum</name>
    <dbReference type="NCBI Taxonomy" id="500"/>
    <lineage>
        <taxon>Bacteria</taxon>
        <taxon>Pseudomonadati</taxon>
        <taxon>Thermomicrobiota</taxon>
        <taxon>Thermomicrobia</taxon>
        <taxon>Thermomicrobiales</taxon>
        <taxon>Thermomicrobiaceae</taxon>
        <taxon>Thermomicrobium</taxon>
    </lineage>
</organism>
<dbReference type="Gene3D" id="3.30.1360.200">
    <property type="match status" value="1"/>
</dbReference>
<dbReference type="InterPro" id="IPR022813">
    <property type="entry name" value="SecD/SecF_arch_bac"/>
</dbReference>
<dbReference type="SUPFAM" id="SSF82866">
    <property type="entry name" value="Multidrug efflux transporter AcrB transmembrane domain"/>
    <property type="match status" value="1"/>
</dbReference>
<evidence type="ECO:0000256" key="2">
    <source>
        <dbReference type="ARBA" id="ARBA00022448"/>
    </source>
</evidence>
<dbReference type="EMBL" id="DSJL01000010">
    <property type="protein sequence ID" value="HEF65115.1"/>
    <property type="molecule type" value="Genomic_DNA"/>
</dbReference>
<dbReference type="InterPro" id="IPR048631">
    <property type="entry name" value="SecD_1st"/>
</dbReference>
<reference evidence="14" key="1">
    <citation type="journal article" date="2020" name="mSystems">
        <title>Genome- and Community-Level Interaction Insights into Carbon Utilization and Element Cycling Functions of Hydrothermarchaeota in Hydrothermal Sediment.</title>
        <authorList>
            <person name="Zhou Z."/>
            <person name="Liu Y."/>
            <person name="Xu W."/>
            <person name="Pan J."/>
            <person name="Luo Z.H."/>
            <person name="Li M."/>
        </authorList>
    </citation>
    <scope>NUCLEOTIDE SEQUENCE [LARGE SCALE GENOMIC DNA]</scope>
    <source>
        <strain evidence="14">SpSt-222</strain>
    </source>
</reference>
<feature type="transmembrane region" description="Helical" evidence="9">
    <location>
        <begin position="419"/>
        <end position="436"/>
    </location>
</feature>
<dbReference type="InterPro" id="IPR001036">
    <property type="entry name" value="Acrflvin-R"/>
</dbReference>
<dbReference type="Pfam" id="PF21760">
    <property type="entry name" value="SecD_1st"/>
    <property type="match status" value="1"/>
</dbReference>
<evidence type="ECO:0000256" key="5">
    <source>
        <dbReference type="ARBA" id="ARBA00022927"/>
    </source>
</evidence>
<keyword evidence="3 9" id="KW-1003">Cell membrane</keyword>
<dbReference type="AlphaFoldDB" id="A0A7C1K5A1"/>
<dbReference type="InterPro" id="IPR055344">
    <property type="entry name" value="SecD_SecF_C_bact"/>
</dbReference>
<dbReference type="GO" id="GO:0015450">
    <property type="term" value="F:protein-transporting ATPase activity"/>
    <property type="evidence" value="ECO:0007669"/>
    <property type="project" value="InterPro"/>
</dbReference>
<dbReference type="Pfam" id="PF22599">
    <property type="entry name" value="SecDF_P1_head"/>
    <property type="match status" value="1"/>
</dbReference>
<dbReference type="NCBIfam" id="TIGR00916">
    <property type="entry name" value="2A0604s01"/>
    <property type="match status" value="1"/>
</dbReference>